<reference evidence="2" key="1">
    <citation type="submission" date="2021-01" db="EMBL/GenBank/DDBJ databases">
        <authorList>
            <person name="Corre E."/>
            <person name="Pelletier E."/>
            <person name="Niang G."/>
            <person name="Scheremetjew M."/>
            <person name="Finn R."/>
            <person name="Kale V."/>
            <person name="Holt S."/>
            <person name="Cochrane G."/>
            <person name="Meng A."/>
            <person name="Brown T."/>
            <person name="Cohen L."/>
        </authorList>
    </citation>
    <scope>NUCLEOTIDE SEQUENCE</scope>
    <source>
        <strain evidence="2">CCCM811</strain>
    </source>
</reference>
<keyword evidence="1" id="KW-0472">Membrane</keyword>
<dbReference type="AlphaFoldDB" id="A0A7S3YLV5"/>
<gene>
    <name evidence="2" type="ORF">LGLO00237_LOCUS7658</name>
</gene>
<name>A0A7S3YLV5_9EUKA</name>
<organism evidence="2">
    <name type="scientific">Lotharella globosa</name>
    <dbReference type="NCBI Taxonomy" id="91324"/>
    <lineage>
        <taxon>Eukaryota</taxon>
        <taxon>Sar</taxon>
        <taxon>Rhizaria</taxon>
        <taxon>Cercozoa</taxon>
        <taxon>Chlorarachniophyceae</taxon>
        <taxon>Lotharella</taxon>
    </lineage>
</organism>
<proteinExistence type="predicted"/>
<dbReference type="EMBL" id="HBIV01010176">
    <property type="protein sequence ID" value="CAE0655663.1"/>
    <property type="molecule type" value="Transcribed_RNA"/>
</dbReference>
<feature type="transmembrane region" description="Helical" evidence="1">
    <location>
        <begin position="33"/>
        <end position="53"/>
    </location>
</feature>
<feature type="transmembrane region" description="Helical" evidence="1">
    <location>
        <begin position="6"/>
        <end position="24"/>
    </location>
</feature>
<feature type="transmembrane region" description="Helical" evidence="1">
    <location>
        <begin position="103"/>
        <end position="124"/>
    </location>
</feature>
<keyword evidence="1" id="KW-1133">Transmembrane helix</keyword>
<sequence length="203" mass="22292">MEPQEIVLGAIYAVVGGTFSYLVNTRANKDGIVVARAIVAVLWLGFVLAISWMEAPVKFRSPLLEKPVGFDVGARVFRGLNIIEVMLAMTLASLSLDSIPSDVILVCLSSMLAIQVLFLTPSLVRIGKARAVKDLDRESLKGKAREYYDELQKEVRTFKSLPPRSLHALYVLMELVKVILLPMYAFQNLSDASGAFSCTNRGG</sequence>
<keyword evidence="1" id="KW-0812">Transmembrane</keyword>
<evidence type="ECO:0000256" key="1">
    <source>
        <dbReference type="SAM" id="Phobius"/>
    </source>
</evidence>
<evidence type="ECO:0000313" key="2">
    <source>
        <dbReference type="EMBL" id="CAE0655663.1"/>
    </source>
</evidence>
<protein>
    <submittedName>
        <fullName evidence="2">Uncharacterized protein</fullName>
    </submittedName>
</protein>
<accession>A0A7S3YLV5</accession>